<dbReference type="InterPro" id="IPR037185">
    <property type="entry name" value="EmrE-like"/>
</dbReference>
<feature type="transmembrane region" description="Helical" evidence="1">
    <location>
        <begin position="12"/>
        <end position="32"/>
    </location>
</feature>
<feature type="transmembrane region" description="Helical" evidence="1">
    <location>
        <begin position="214"/>
        <end position="233"/>
    </location>
</feature>
<keyword evidence="1" id="KW-0812">Transmembrane</keyword>
<keyword evidence="1" id="KW-0472">Membrane</keyword>
<dbReference type="SUPFAM" id="SSF103481">
    <property type="entry name" value="Multidrug resistance efflux transporter EmrE"/>
    <property type="match status" value="2"/>
</dbReference>
<feature type="transmembrane region" description="Helical" evidence="1">
    <location>
        <begin position="172"/>
        <end position="193"/>
    </location>
</feature>
<keyword evidence="1" id="KW-1133">Transmembrane helix</keyword>
<dbReference type="Pfam" id="PF00892">
    <property type="entry name" value="EamA"/>
    <property type="match status" value="2"/>
</dbReference>
<organism evidence="3">
    <name type="scientific">Prevotella sp. GTC17260</name>
    <dbReference type="NCBI Taxonomy" id="3236796"/>
    <lineage>
        <taxon>Bacteria</taxon>
        <taxon>Pseudomonadati</taxon>
        <taxon>Bacteroidota</taxon>
        <taxon>Bacteroidia</taxon>
        <taxon>Bacteroidales</taxon>
        <taxon>Prevotellaceae</taxon>
        <taxon>Prevotella</taxon>
    </lineage>
</organism>
<name>A0AB33JAS2_9BACT</name>
<sequence>MKANTPALLGKGYATGIGSGMTWGLDAVMLSMAMAMTPFVKDPILLVGGTFICSMLHDVFAAFWMLIIMGGKGRLKDFPRLFKTRDGMYCALGALFGGPLAMTFYMMAIAKGGPALAATVTACYPLLGSVLAVFILKEKVQLKGWVGLMICIAGIIWIGYSPSGDVNINVSQGILFALVAAIGWATEAVVCGYGMKEGTVNPQMALLIRELTSGVVYLVVIAPLMLGGFANVIEGTKAVFEYMPCWLLILATALVGMSSFFMWYTSIDLIGAAKALCFNVTYAFWAVVFTFILIGSQLTWNIVIGSLLIISGVTLATLIHRKKTA</sequence>
<dbReference type="GO" id="GO:0016020">
    <property type="term" value="C:membrane"/>
    <property type="evidence" value="ECO:0007669"/>
    <property type="project" value="InterPro"/>
</dbReference>
<evidence type="ECO:0000313" key="3">
    <source>
        <dbReference type="EMBL" id="BFO79321.1"/>
    </source>
</evidence>
<dbReference type="EMBL" id="AP035788">
    <property type="protein sequence ID" value="BFO79321.1"/>
    <property type="molecule type" value="Genomic_DNA"/>
</dbReference>
<protein>
    <submittedName>
        <fullName evidence="3">DMT family transporter</fullName>
    </submittedName>
</protein>
<feature type="transmembrane region" description="Helical" evidence="1">
    <location>
        <begin position="276"/>
        <end position="294"/>
    </location>
</feature>
<dbReference type="InterPro" id="IPR000620">
    <property type="entry name" value="EamA_dom"/>
</dbReference>
<reference evidence="3" key="1">
    <citation type="submission" date="2024-07" db="EMBL/GenBank/DDBJ databases">
        <title>Complete genome sequence of Prevotella sp. YM-2024 GTC17260.</title>
        <authorList>
            <person name="Hayashi M."/>
            <person name="Muto Y."/>
            <person name="Tanaka K."/>
            <person name="Niwa H."/>
        </authorList>
    </citation>
    <scope>NUCLEOTIDE SEQUENCE</scope>
    <source>
        <strain evidence="3">GTC17260</strain>
    </source>
</reference>
<feature type="transmembrane region" description="Helical" evidence="1">
    <location>
        <begin position="245"/>
        <end position="264"/>
    </location>
</feature>
<feature type="domain" description="EamA" evidence="2">
    <location>
        <begin position="173"/>
        <end position="317"/>
    </location>
</feature>
<proteinExistence type="predicted"/>
<evidence type="ECO:0000259" key="2">
    <source>
        <dbReference type="Pfam" id="PF00892"/>
    </source>
</evidence>
<gene>
    <name evidence="3" type="ORF">GTC17260_19560</name>
</gene>
<evidence type="ECO:0000256" key="1">
    <source>
        <dbReference type="SAM" id="Phobius"/>
    </source>
</evidence>
<feature type="transmembrane region" description="Helical" evidence="1">
    <location>
        <begin position="300"/>
        <end position="319"/>
    </location>
</feature>
<feature type="transmembrane region" description="Helical" evidence="1">
    <location>
        <begin position="88"/>
        <end position="109"/>
    </location>
</feature>
<dbReference type="PANTHER" id="PTHR22911:SF137">
    <property type="entry name" value="SOLUTE CARRIER FAMILY 35 MEMBER G2-RELATED"/>
    <property type="match status" value="1"/>
</dbReference>
<feature type="transmembrane region" description="Helical" evidence="1">
    <location>
        <begin position="44"/>
        <end position="67"/>
    </location>
</feature>
<dbReference type="Gene3D" id="1.10.3730.20">
    <property type="match status" value="1"/>
</dbReference>
<dbReference type="AlphaFoldDB" id="A0AB33JAS2"/>
<accession>A0AB33JAS2</accession>
<dbReference type="PANTHER" id="PTHR22911">
    <property type="entry name" value="ACYL-MALONYL CONDENSING ENZYME-RELATED"/>
    <property type="match status" value="1"/>
</dbReference>
<feature type="transmembrane region" description="Helical" evidence="1">
    <location>
        <begin position="115"/>
        <end position="135"/>
    </location>
</feature>
<feature type="domain" description="EamA" evidence="2">
    <location>
        <begin position="11"/>
        <end position="158"/>
    </location>
</feature>
<feature type="transmembrane region" description="Helical" evidence="1">
    <location>
        <begin position="142"/>
        <end position="160"/>
    </location>
</feature>